<dbReference type="RefSeq" id="WP_081158449.1">
    <property type="nucleotide sequence ID" value="NZ_LWBP01000001.1"/>
</dbReference>
<dbReference type="Gene3D" id="2.120.10.30">
    <property type="entry name" value="TolB, C-terminal domain"/>
    <property type="match status" value="1"/>
</dbReference>
<protein>
    <recommendedName>
        <fullName evidence="1">Glucose/Sorbosone dehydrogenase domain-containing protein</fullName>
    </recommendedName>
</protein>
<evidence type="ECO:0000259" key="1">
    <source>
        <dbReference type="Pfam" id="PF07995"/>
    </source>
</evidence>
<feature type="domain" description="Glucose/Sorbosone dehydrogenase" evidence="1">
    <location>
        <begin position="44"/>
        <end position="358"/>
    </location>
</feature>
<evidence type="ECO:0000313" key="2">
    <source>
        <dbReference type="EMBL" id="OQP68278.1"/>
    </source>
</evidence>
<accession>A0A1V9GCU3</accession>
<dbReference type="PANTHER" id="PTHR19328">
    <property type="entry name" value="HEDGEHOG-INTERACTING PROTEIN"/>
    <property type="match status" value="1"/>
</dbReference>
<dbReference type="Pfam" id="PF07995">
    <property type="entry name" value="GSDH"/>
    <property type="match status" value="1"/>
</dbReference>
<organism evidence="2 3">
    <name type="scientific">Niastella populi</name>
    <dbReference type="NCBI Taxonomy" id="550983"/>
    <lineage>
        <taxon>Bacteria</taxon>
        <taxon>Pseudomonadati</taxon>
        <taxon>Bacteroidota</taxon>
        <taxon>Chitinophagia</taxon>
        <taxon>Chitinophagales</taxon>
        <taxon>Chitinophagaceae</taxon>
        <taxon>Niastella</taxon>
    </lineage>
</organism>
<dbReference type="PANTHER" id="PTHR19328:SF13">
    <property type="entry name" value="HIPL1 PROTEIN"/>
    <property type="match status" value="1"/>
</dbReference>
<name>A0A1V9GCU3_9BACT</name>
<dbReference type="Proteomes" id="UP000192276">
    <property type="component" value="Unassembled WGS sequence"/>
</dbReference>
<comment type="caution">
    <text evidence="2">The sequence shown here is derived from an EMBL/GenBank/DDBJ whole genome shotgun (WGS) entry which is preliminary data.</text>
</comment>
<dbReference type="EMBL" id="LWBP01000001">
    <property type="protein sequence ID" value="OQP68278.1"/>
    <property type="molecule type" value="Genomic_DNA"/>
</dbReference>
<dbReference type="InterPro" id="IPR012938">
    <property type="entry name" value="Glc/Sorbosone_DH"/>
</dbReference>
<dbReference type="STRING" id="550983.A4R26_00250"/>
<dbReference type="InterPro" id="IPR011041">
    <property type="entry name" value="Quinoprot_gluc/sorb_DH_b-prop"/>
</dbReference>
<dbReference type="OrthoDB" id="9770043at2"/>
<sequence length="367" mass="40385">MKKEYFFSGMLTVLLFCGVASCKKKAVVINGSLTQTPRVVKEGLEFPWEIVWGSDGKIWMTERIGRVSRIDPASGNTEFSFMIDEVLPMGEGGLLGMALHPAFSGNGFIYLVYNYDNGDGYKEKLVRYTYSNNTLTNATVLLDDIPASGKHNGSRLWITNEAAPKIFMTTGEAGDQAAAQKTNSLSGKVLRLNIDGSIPADNPVPGDPVWSYGHRNPQGLVMANGMLYSSEHGAGVEDEINIIEKGRNYGWPLVLGPCDVDEGRFCKEANVKEPLWSSGRGTVATCGLEYYNHDLITQWKNSLLLATLKDKTLWQLQLDATGEHVINTTIYLRGHFGRLRDLCISPQGKVYLCTSNGNNDKIIEISG</sequence>
<evidence type="ECO:0000313" key="3">
    <source>
        <dbReference type="Proteomes" id="UP000192276"/>
    </source>
</evidence>
<gene>
    <name evidence="2" type="ORF">A4R26_00250</name>
</gene>
<reference evidence="3" key="1">
    <citation type="submission" date="2016-04" db="EMBL/GenBank/DDBJ databases">
        <authorList>
            <person name="Chen L."/>
            <person name="Zhuang W."/>
            <person name="Wang G."/>
        </authorList>
    </citation>
    <scope>NUCLEOTIDE SEQUENCE [LARGE SCALE GENOMIC DNA]</scope>
    <source>
        <strain evidence="3">208</strain>
    </source>
</reference>
<dbReference type="AlphaFoldDB" id="A0A1V9GCU3"/>
<keyword evidence="3" id="KW-1185">Reference proteome</keyword>
<dbReference type="SUPFAM" id="SSF50952">
    <property type="entry name" value="Soluble quinoprotein glucose dehydrogenase"/>
    <property type="match status" value="1"/>
</dbReference>
<proteinExistence type="predicted"/>
<dbReference type="PROSITE" id="PS51257">
    <property type="entry name" value="PROKAR_LIPOPROTEIN"/>
    <property type="match status" value="1"/>
</dbReference>
<dbReference type="InterPro" id="IPR011042">
    <property type="entry name" value="6-blade_b-propeller_TolB-like"/>
</dbReference>